<protein>
    <submittedName>
        <fullName evidence="2">Citrate synthase</fullName>
    </submittedName>
</protein>
<comment type="caution">
    <text evidence="2">The sequence shown here is derived from an EMBL/GenBank/DDBJ whole genome shotgun (WGS) entry which is preliminary data.</text>
</comment>
<keyword evidence="3" id="KW-1185">Reference proteome</keyword>
<evidence type="ECO:0000313" key="2">
    <source>
        <dbReference type="EMBL" id="GAC43916.1"/>
    </source>
</evidence>
<feature type="region of interest" description="Disordered" evidence="1">
    <location>
        <begin position="1"/>
        <end position="26"/>
    </location>
</feature>
<evidence type="ECO:0000313" key="3">
    <source>
        <dbReference type="Proteomes" id="UP000029453"/>
    </source>
</evidence>
<name>M9LRE2_PAEPP</name>
<sequence>MAGRRLVREWSPQTGNTRTCHETLEHSGSIRQVRPDTKFTGGNKVHYQFDMNRNYTGQW</sequence>
<dbReference type="EMBL" id="BALG01000285">
    <property type="protein sequence ID" value="GAC43916.1"/>
    <property type="molecule type" value="Genomic_DNA"/>
</dbReference>
<gene>
    <name evidence="2" type="ORF">PPOP_3316</name>
</gene>
<evidence type="ECO:0000256" key="1">
    <source>
        <dbReference type="SAM" id="MobiDB-lite"/>
    </source>
</evidence>
<proteinExistence type="predicted"/>
<reference evidence="2 3" key="1">
    <citation type="submission" date="2012-10" db="EMBL/GenBank/DDBJ databases">
        <title>Draft Genome Sequence of Paenibacillus popilliae ATCC 14706T.</title>
        <authorList>
            <person name="Iiyama K."/>
            <person name="Mori K."/>
            <person name="Mon H."/>
            <person name="Chieda Y."/>
            <person name="Lee J.M."/>
            <person name="Kusakabe T."/>
            <person name="Tashiro K."/>
            <person name="Asano S."/>
            <person name="Yasunaga-Aoki C."/>
            <person name="Shimizu S."/>
        </authorList>
    </citation>
    <scope>NUCLEOTIDE SEQUENCE [LARGE SCALE GENOMIC DNA]</scope>
    <source>
        <strain evidence="2 3">ATCC 14706</strain>
    </source>
</reference>
<organism evidence="2 3">
    <name type="scientific">Paenibacillus popilliae ATCC 14706</name>
    <dbReference type="NCBI Taxonomy" id="1212764"/>
    <lineage>
        <taxon>Bacteria</taxon>
        <taxon>Bacillati</taxon>
        <taxon>Bacillota</taxon>
        <taxon>Bacilli</taxon>
        <taxon>Bacillales</taxon>
        <taxon>Paenibacillaceae</taxon>
        <taxon>Paenibacillus</taxon>
    </lineage>
</organism>
<dbReference type="AlphaFoldDB" id="M9LRE2"/>
<dbReference type="Proteomes" id="UP000029453">
    <property type="component" value="Unassembled WGS sequence"/>
</dbReference>
<accession>M9LRE2</accession>